<protein>
    <submittedName>
        <fullName evidence="1">Voltage-dependent calcium channel subunit alpha-2/delta-3</fullName>
    </submittedName>
</protein>
<accession>A0A9Q0S3U5</accession>
<reference evidence="1" key="1">
    <citation type="submission" date="2022-07" db="EMBL/GenBank/DDBJ databases">
        <authorList>
            <person name="Trinca V."/>
            <person name="Uliana J.V.C."/>
            <person name="Torres T.T."/>
            <person name="Ward R.J."/>
            <person name="Monesi N."/>
        </authorList>
    </citation>
    <scope>NUCLEOTIDE SEQUENCE</scope>
    <source>
        <strain evidence="1">HSMRA1968</strain>
        <tissue evidence="1">Whole embryos</tissue>
    </source>
</reference>
<name>A0A9Q0S3U5_9DIPT</name>
<keyword evidence="2" id="KW-1185">Reference proteome</keyword>
<dbReference type="AlphaFoldDB" id="A0A9Q0S3U5"/>
<evidence type="ECO:0000313" key="2">
    <source>
        <dbReference type="Proteomes" id="UP001151699"/>
    </source>
</evidence>
<organism evidence="1 2">
    <name type="scientific">Pseudolycoriella hygida</name>
    <dbReference type="NCBI Taxonomy" id="35572"/>
    <lineage>
        <taxon>Eukaryota</taxon>
        <taxon>Metazoa</taxon>
        <taxon>Ecdysozoa</taxon>
        <taxon>Arthropoda</taxon>
        <taxon>Hexapoda</taxon>
        <taxon>Insecta</taxon>
        <taxon>Pterygota</taxon>
        <taxon>Neoptera</taxon>
        <taxon>Endopterygota</taxon>
        <taxon>Diptera</taxon>
        <taxon>Nematocera</taxon>
        <taxon>Sciaroidea</taxon>
        <taxon>Sciaridae</taxon>
        <taxon>Pseudolycoriella</taxon>
    </lineage>
</organism>
<sequence>MLKTVFVGSLGDKSIYDQPSEDCERPFVVVPIPGSNLILVVFDALECPVDRSPSVSKRIYTSKYEDNNSLACERQRNPLPRIRPLSCINHHVNESLIDQCGQGYCVLMSSTLIAFVVILQTLL</sequence>
<evidence type="ECO:0000313" key="1">
    <source>
        <dbReference type="EMBL" id="KAJ6642973.1"/>
    </source>
</evidence>
<dbReference type="Proteomes" id="UP001151699">
    <property type="component" value="Chromosome B"/>
</dbReference>
<dbReference type="EMBL" id="WJQU01000002">
    <property type="protein sequence ID" value="KAJ6642973.1"/>
    <property type="molecule type" value="Genomic_DNA"/>
</dbReference>
<gene>
    <name evidence="1" type="primary">Cacna2d3_1</name>
    <name evidence="1" type="ORF">Bhyg_07929</name>
</gene>
<proteinExistence type="predicted"/>
<comment type="caution">
    <text evidence="1">The sequence shown here is derived from an EMBL/GenBank/DDBJ whole genome shotgun (WGS) entry which is preliminary data.</text>
</comment>
<dbReference type="OrthoDB" id="10054666at2759"/>